<dbReference type="InterPro" id="IPR057010">
    <property type="entry name" value="MrpH_C"/>
</dbReference>
<evidence type="ECO:0000313" key="3">
    <source>
        <dbReference type="Proteomes" id="UP000078224"/>
    </source>
</evidence>
<name>A0A1B7JPA4_9GAMM</name>
<accession>A0A1B7JPA4</accession>
<sequence>MINIKSISFISLFILLFSYNQMSYATRYSGSGGSYQMNLVANNSVVAQTPTIGSNNEEYYSIAPPNKEGIEVNESTSQPSGMVTCRVHYIIGTSYLRSEYAYHRVFAYMPEAGFTLKGLTAYRINSNTFFTLYSNNGITQDWKNIEAHGCTANITGPLDTSYFTVQFPFEVRIYVKELPLDGKVVIPQAMIAGYTRMFENTGKPTVNVPADKATVKLNLAPSIINFPSNCTSNIDNLNINHQSLDSTEFDSKETRTVTYQCEKAQSVKVKISLDYVTDSDPQKRLPLKSGSNTIYSELMLYDDSSNLRGKTIETTIEKIKNIQVESHLSGLDAEPGKYSGSAWIIATYL</sequence>
<dbReference type="Proteomes" id="UP000078224">
    <property type="component" value="Unassembled WGS sequence"/>
</dbReference>
<protein>
    <recommendedName>
        <fullName evidence="1">Fimbrial adhesin MrpH C-terminal domain-containing protein</fullName>
    </recommendedName>
</protein>
<dbReference type="PATRIC" id="fig|1354272.4.peg.2962"/>
<dbReference type="Pfam" id="PF24223">
    <property type="entry name" value="MrpH_C"/>
    <property type="match status" value="1"/>
</dbReference>
<reference evidence="2 3" key="1">
    <citation type="submission" date="2016-04" db="EMBL/GenBank/DDBJ databases">
        <title>ATOL: Assembling a taxonomically balanced genome-scale reconstruction of the evolutionary history of the Enterobacteriaceae.</title>
        <authorList>
            <person name="Plunkett G.III."/>
            <person name="Neeno-Eckwall E.C."/>
            <person name="Glasner J.D."/>
            <person name="Perna N.T."/>
        </authorList>
    </citation>
    <scope>NUCLEOTIDE SEQUENCE [LARGE SCALE GENOMIC DNA]</scope>
    <source>
        <strain evidence="2 3">ATCC 35613</strain>
    </source>
</reference>
<evidence type="ECO:0000313" key="2">
    <source>
        <dbReference type="EMBL" id="OAT49736.1"/>
    </source>
</evidence>
<dbReference type="GO" id="GO:0009289">
    <property type="term" value="C:pilus"/>
    <property type="evidence" value="ECO:0007669"/>
    <property type="project" value="InterPro"/>
</dbReference>
<dbReference type="RefSeq" id="WP_068909483.1">
    <property type="nucleotide sequence ID" value="NZ_LXEW01000040.1"/>
</dbReference>
<dbReference type="GO" id="GO:0007155">
    <property type="term" value="P:cell adhesion"/>
    <property type="evidence" value="ECO:0007669"/>
    <property type="project" value="InterPro"/>
</dbReference>
<comment type="caution">
    <text evidence="2">The sequence shown here is derived from an EMBL/GenBank/DDBJ whole genome shotgun (WGS) entry which is preliminary data.</text>
</comment>
<evidence type="ECO:0000259" key="1">
    <source>
        <dbReference type="Pfam" id="PF24223"/>
    </source>
</evidence>
<keyword evidence="3" id="KW-1185">Reference proteome</keyword>
<dbReference type="OrthoDB" id="6466823at2"/>
<dbReference type="AlphaFoldDB" id="A0A1B7JPA4"/>
<dbReference type="EMBL" id="LXEW01000040">
    <property type="protein sequence ID" value="OAT49736.1"/>
    <property type="molecule type" value="Genomic_DNA"/>
</dbReference>
<dbReference type="Gene3D" id="2.60.40.1090">
    <property type="entry name" value="Fimbrial-type adhesion domain"/>
    <property type="match status" value="1"/>
</dbReference>
<organism evidence="2 3">
    <name type="scientific">Providencia heimbachae ATCC 35613</name>
    <dbReference type="NCBI Taxonomy" id="1354272"/>
    <lineage>
        <taxon>Bacteria</taxon>
        <taxon>Pseudomonadati</taxon>
        <taxon>Pseudomonadota</taxon>
        <taxon>Gammaproteobacteria</taxon>
        <taxon>Enterobacterales</taxon>
        <taxon>Morganellaceae</taxon>
        <taxon>Providencia</taxon>
    </lineage>
</organism>
<proteinExistence type="predicted"/>
<dbReference type="InterPro" id="IPR036937">
    <property type="entry name" value="Adhesion_dom_fimbrial_sf"/>
</dbReference>
<feature type="domain" description="Fimbrial adhesin MrpH C-terminal" evidence="1">
    <location>
        <begin position="232"/>
        <end position="347"/>
    </location>
</feature>
<gene>
    <name evidence="2" type="ORF">M998_2901</name>
</gene>